<dbReference type="AlphaFoldDB" id="A0A2L1VEL2"/>
<evidence type="ECO:0000256" key="1">
    <source>
        <dbReference type="SAM" id="SignalP"/>
    </source>
</evidence>
<dbReference type="Proteomes" id="UP000237921">
    <property type="component" value="Chromosome"/>
</dbReference>
<feature type="signal peptide" evidence="1">
    <location>
        <begin position="1"/>
        <end position="18"/>
    </location>
</feature>
<reference evidence="3" key="1">
    <citation type="submission" date="2017-12" db="EMBL/GenBank/DDBJ databases">
        <title>FDA dAtabase for Regulatory Grade micrObial Sequences (FDA-ARGOS): Supporting development and validation of Infectious Disease Dx tests.</title>
        <authorList>
            <person name="Hoffmann M."/>
            <person name="Allard M."/>
            <person name="Evans P."/>
            <person name="Brown E."/>
            <person name="Tallon L."/>
            <person name="Sadzewicz L."/>
            <person name="Sengamalay N."/>
            <person name="Ott S."/>
            <person name="Godinez A."/>
            <person name="Nagaraj S."/>
            <person name="Vavikolanu K."/>
            <person name="Aluvathingal J."/>
            <person name="Nadendla S."/>
            <person name="Sichtig H."/>
        </authorList>
    </citation>
    <scope>NUCLEOTIDE SEQUENCE [LARGE SCALE GENOMIC DNA]</scope>
    <source>
        <strain evidence="3">FDAARGOS_129</strain>
    </source>
</reference>
<accession>A0A2L1VEL2</accession>
<evidence type="ECO:0000313" key="2">
    <source>
        <dbReference type="EMBL" id="AVF43588.1"/>
    </source>
</evidence>
<dbReference type="EMBL" id="CP014019">
    <property type="protein sequence ID" value="AVF43588.1"/>
    <property type="molecule type" value="Genomic_DNA"/>
</dbReference>
<dbReference type="RefSeq" id="WP_104918706.1">
    <property type="nucleotide sequence ID" value="NZ_CP014019.1"/>
</dbReference>
<keyword evidence="1" id="KW-0732">Signal</keyword>
<evidence type="ECO:0000313" key="3">
    <source>
        <dbReference type="Proteomes" id="UP000237921"/>
    </source>
</evidence>
<gene>
    <name evidence="2" type="ORF">AL533_03870</name>
</gene>
<evidence type="ECO:0008006" key="4">
    <source>
        <dbReference type="Google" id="ProtNLM"/>
    </source>
</evidence>
<proteinExistence type="predicted"/>
<name>A0A2L1VEL2_ACINO</name>
<organism evidence="2 3">
    <name type="scientific">Acinetobacter nosocomialis</name>
    <dbReference type="NCBI Taxonomy" id="106654"/>
    <lineage>
        <taxon>Bacteria</taxon>
        <taxon>Pseudomonadati</taxon>
        <taxon>Pseudomonadota</taxon>
        <taxon>Gammaproteobacteria</taxon>
        <taxon>Moraxellales</taxon>
        <taxon>Moraxellaceae</taxon>
        <taxon>Acinetobacter</taxon>
        <taxon>Acinetobacter calcoaceticus/baumannii complex</taxon>
    </lineage>
</organism>
<sequence>MNKILLALALISPMACFAANWVEVNNNENVSTEVDISSIQKLSKGKRLAWIRTVQKVDGKTVSSIVRVEVDCSKQTLANKDLYIKSNEDVIYQNNEISGKPFTPVLDSGGWLSIKSICKAP</sequence>
<feature type="chain" id="PRO_5014875764" description="DUF2541 family protein" evidence="1">
    <location>
        <begin position="19"/>
        <end position="121"/>
    </location>
</feature>
<protein>
    <recommendedName>
        <fullName evidence="4">DUF2541 family protein</fullName>
    </recommendedName>
</protein>